<dbReference type="EMBL" id="REGN01006191">
    <property type="protein sequence ID" value="RNA10473.1"/>
    <property type="molecule type" value="Genomic_DNA"/>
</dbReference>
<organism evidence="2 3">
    <name type="scientific">Brachionus plicatilis</name>
    <name type="common">Marine rotifer</name>
    <name type="synonym">Brachionus muelleri</name>
    <dbReference type="NCBI Taxonomy" id="10195"/>
    <lineage>
        <taxon>Eukaryota</taxon>
        <taxon>Metazoa</taxon>
        <taxon>Spiralia</taxon>
        <taxon>Gnathifera</taxon>
        <taxon>Rotifera</taxon>
        <taxon>Eurotatoria</taxon>
        <taxon>Monogononta</taxon>
        <taxon>Pseudotrocha</taxon>
        <taxon>Ploima</taxon>
        <taxon>Brachionidae</taxon>
        <taxon>Brachionus</taxon>
    </lineage>
</organism>
<keyword evidence="1" id="KW-0472">Membrane</keyword>
<keyword evidence="3" id="KW-1185">Reference proteome</keyword>
<sequence>MRQSVFTVSGLGSPTGISICKRSDICIWASCHCLLSFISLWIKHVSRIPNLTSCRHNCLPLEISNKLKKNKESTIFQVLEISIILKFVNISLLFLLIEEKEKIIYEKKWIFQILNRNIHNHLVQLMSEILKIVIEIPILFTNLFRMNYRKLIGLKVRVIVRLKNQYFIYVSLTNAIKKPLPKIKCFLRKRQQFLNKGLLNWLKRPKSISKHSNLVNWLPKVKIVLPKNKTLLPTS</sequence>
<evidence type="ECO:0000313" key="2">
    <source>
        <dbReference type="EMBL" id="RNA10473.1"/>
    </source>
</evidence>
<gene>
    <name evidence="2" type="ORF">BpHYR1_028175</name>
</gene>
<comment type="caution">
    <text evidence="2">The sequence shown here is derived from an EMBL/GenBank/DDBJ whole genome shotgun (WGS) entry which is preliminary data.</text>
</comment>
<proteinExistence type="predicted"/>
<name>A0A3M7QGV0_BRAPC</name>
<evidence type="ECO:0000313" key="3">
    <source>
        <dbReference type="Proteomes" id="UP000276133"/>
    </source>
</evidence>
<reference evidence="2 3" key="1">
    <citation type="journal article" date="2018" name="Sci. Rep.">
        <title>Genomic signatures of local adaptation to the degree of environmental predictability in rotifers.</title>
        <authorList>
            <person name="Franch-Gras L."/>
            <person name="Hahn C."/>
            <person name="Garcia-Roger E.M."/>
            <person name="Carmona M.J."/>
            <person name="Serra M."/>
            <person name="Gomez A."/>
        </authorList>
    </citation>
    <scope>NUCLEOTIDE SEQUENCE [LARGE SCALE GENOMIC DNA]</scope>
    <source>
        <strain evidence="2">HYR1</strain>
    </source>
</reference>
<feature type="transmembrane region" description="Helical" evidence="1">
    <location>
        <begin position="25"/>
        <end position="42"/>
    </location>
</feature>
<protein>
    <submittedName>
        <fullName evidence="2">Uncharacterized protein</fullName>
    </submittedName>
</protein>
<dbReference type="Proteomes" id="UP000276133">
    <property type="component" value="Unassembled WGS sequence"/>
</dbReference>
<evidence type="ECO:0000256" key="1">
    <source>
        <dbReference type="SAM" id="Phobius"/>
    </source>
</evidence>
<keyword evidence="1" id="KW-1133">Transmembrane helix</keyword>
<feature type="transmembrane region" description="Helical" evidence="1">
    <location>
        <begin position="75"/>
        <end position="97"/>
    </location>
</feature>
<keyword evidence="1" id="KW-0812">Transmembrane</keyword>
<accession>A0A3M7QGV0</accession>
<dbReference type="AlphaFoldDB" id="A0A3M7QGV0"/>